<dbReference type="Proteomes" id="UP001249879">
    <property type="component" value="Segment"/>
</dbReference>
<reference evidence="2 3" key="1">
    <citation type="journal article" date="2015" name="Virus Res.">
        <title>Complete genome sequence and intracellular protein localization of Datura yellow vein nucleorhabdovirus.</title>
        <authorList>
            <person name="Dietzgen R.G."/>
            <person name="Innes D.J."/>
            <person name="Bejerman N."/>
        </authorList>
    </citation>
    <scope>NUCLEOTIDE SEQUENCE [LARGE SCALE GENOMIC DNA]</scope>
    <source>
        <strain evidence="2">LC</strain>
    </source>
</reference>
<protein>
    <submittedName>
        <fullName evidence="2">Cell-to-cell movement protein</fullName>
    </submittedName>
</protein>
<feature type="compositionally biased region" description="Polar residues" evidence="1">
    <location>
        <begin position="8"/>
        <end position="20"/>
    </location>
</feature>
<keyword evidence="3" id="KW-1185">Reference proteome</keyword>
<reference evidence="2 3" key="2">
    <citation type="journal article" date="2016" name="Arch. Virol.">
        <title>Complete genome sequence of a new enamovirus from Argentina infecting alfalfa plants showing dwarfism symptoms.</title>
        <authorList>
            <person name="Bejerman N."/>
            <person name="Giolitti F."/>
            <person name="Trucco V."/>
            <person name="de Breuil S."/>
            <person name="Dietzgen R.G."/>
            <person name="Lenardon S."/>
        </authorList>
    </citation>
    <scope>NUCLEOTIDE SEQUENCE [LARGE SCALE GENOMIC DNA]</scope>
    <source>
        <strain evidence="2">LC</strain>
    </source>
</reference>
<name>A0A9Y0T7J4_9RHAB</name>
<dbReference type="EMBL" id="BK010826">
    <property type="protein sequence ID" value="DBA08163.1"/>
    <property type="molecule type" value="Viral_cRNA"/>
</dbReference>
<sequence>MGSKRGSKTPQGAINEPPSVTSKFQTYNFVEIRGERGNVRVEKKNMLFATQVTLFFQRILWGTAAELKIKNIICVWHPLVEPGTVASVNLKLAYELGEETDDLTAEETVVSAVGRISEAIRIEVFPTQPVLKTADMAFYVPWSAEAEVSDTTSNGNGGVLGLLKIWCNVSIKGYRSTDRTNNKIYQPPIIDWSNLHYPFYIPFYMMKKVRGIHSTLWRDTEQYRRFKSQVLKHADEKMYDEQKHLGIMQILSKDDVTEIGKIAVNCHSHQGGYCTCGDMVNRFLASALLNNHNRCKDHGTLFDSVARDIMTGNIKLVNGHPKINF</sequence>
<accession>A0A9Y0T7J4</accession>
<proteinExistence type="predicted"/>
<reference evidence="2 3" key="3">
    <citation type="journal article" date="2019" name="Arch. Virol.">
        <title>Novel bird's-foot trefoil RNA viruses provide insights into a clade of legume-associated enamoviruses and rhabdoviruses.</title>
        <authorList>
            <person name="Debat H.J."/>
            <person name="Bejerman N."/>
        </authorList>
    </citation>
    <scope>NUCLEOTIDE SEQUENCE [LARGE SCALE GENOMIC DNA]</scope>
    <source>
        <strain evidence="2">LC</strain>
    </source>
</reference>
<feature type="region of interest" description="Disordered" evidence="1">
    <location>
        <begin position="1"/>
        <end position="20"/>
    </location>
</feature>
<evidence type="ECO:0000256" key="1">
    <source>
        <dbReference type="SAM" id="MobiDB-lite"/>
    </source>
</evidence>
<organism evidence="2 3">
    <name type="scientific">birds-foot trefoil-associated virus</name>
    <dbReference type="NCBI Taxonomy" id="3121202"/>
    <lineage>
        <taxon>Viruses</taxon>
        <taxon>Riboviria</taxon>
        <taxon>Orthornavirae</taxon>
        <taxon>Negarnaviricota</taxon>
        <taxon>Haploviricotina</taxon>
        <taxon>Monjiviricetes</taxon>
        <taxon>Mononegavirales</taxon>
        <taxon>Rhabdoviridae</taxon>
        <taxon>Betarhabdovirinae</taxon>
        <taxon>Betanucleorhabdovirus</taxon>
        <taxon>Betanucleorhabdovirus loti</taxon>
    </lineage>
</organism>
<evidence type="ECO:0000313" key="2">
    <source>
        <dbReference type="EMBL" id="DBA08163.1"/>
    </source>
</evidence>
<evidence type="ECO:0000313" key="3">
    <source>
        <dbReference type="Proteomes" id="UP001249879"/>
    </source>
</evidence>